<keyword evidence="5" id="KW-0804">Transcription</keyword>
<evidence type="ECO:0000256" key="2">
    <source>
        <dbReference type="ARBA" id="ARBA00022478"/>
    </source>
</evidence>
<evidence type="ECO:0000313" key="7">
    <source>
        <dbReference type="EMBL" id="SQD07788.1"/>
    </source>
</evidence>
<evidence type="ECO:0000256" key="3">
    <source>
        <dbReference type="ARBA" id="ARBA00022679"/>
    </source>
</evidence>
<sequence>MINRDGQEEKQVSFNSIYMMADSGARGSAAQIRQLAGMRGLDGEAGWLHHRNANHRELP</sequence>
<dbReference type="EMBL" id="UARW01000010">
    <property type="protein sequence ID" value="SQD07788.1"/>
    <property type="molecule type" value="Genomic_DNA"/>
</dbReference>
<evidence type="ECO:0000259" key="6">
    <source>
        <dbReference type="Pfam" id="PF05000"/>
    </source>
</evidence>
<reference evidence="7 8" key="1">
    <citation type="submission" date="2018-06" db="EMBL/GenBank/DDBJ databases">
        <authorList>
            <consortium name="Pathogen Informatics"/>
            <person name="Doyle S."/>
        </authorList>
    </citation>
    <scope>NUCLEOTIDE SEQUENCE [LARGE SCALE GENOMIC DNA]</scope>
    <source>
        <strain evidence="7 8">NCTC8009</strain>
    </source>
</reference>
<dbReference type="Pfam" id="PF05000">
    <property type="entry name" value="RNA_pol_Rpb1_4"/>
    <property type="match status" value="1"/>
</dbReference>
<dbReference type="Proteomes" id="UP000250991">
    <property type="component" value="Unassembled WGS sequence"/>
</dbReference>
<gene>
    <name evidence="7" type="primary">rpoC_6</name>
    <name evidence="7" type="ORF">NCTC8009_08429</name>
</gene>
<evidence type="ECO:0000256" key="4">
    <source>
        <dbReference type="ARBA" id="ARBA00022695"/>
    </source>
</evidence>
<proteinExistence type="predicted"/>
<dbReference type="GO" id="GO:0000428">
    <property type="term" value="C:DNA-directed RNA polymerase complex"/>
    <property type="evidence" value="ECO:0007669"/>
    <property type="project" value="UniProtKB-KW"/>
</dbReference>
<accession>A0A2X3JU61</accession>
<name>A0A2X3JU61_ECOLX</name>
<dbReference type="InterPro" id="IPR007083">
    <property type="entry name" value="RNA_pol_Rpb1_4"/>
</dbReference>
<keyword evidence="4 7" id="KW-0548">Nucleotidyltransferase</keyword>
<dbReference type="EC" id="2.7.7.6" evidence="1"/>
<dbReference type="GO" id="GO:0006351">
    <property type="term" value="P:DNA-templated transcription"/>
    <property type="evidence" value="ECO:0007669"/>
    <property type="project" value="InterPro"/>
</dbReference>
<evidence type="ECO:0000313" key="8">
    <source>
        <dbReference type="Proteomes" id="UP000250991"/>
    </source>
</evidence>
<evidence type="ECO:0000256" key="5">
    <source>
        <dbReference type="ARBA" id="ARBA00023163"/>
    </source>
</evidence>
<dbReference type="SUPFAM" id="SSF64484">
    <property type="entry name" value="beta and beta-prime subunits of DNA dependent RNA-polymerase"/>
    <property type="match status" value="1"/>
</dbReference>
<dbReference type="AlphaFoldDB" id="A0A2X3JU61"/>
<dbReference type="InterPro" id="IPR038120">
    <property type="entry name" value="Rpb1_funnel_sf"/>
</dbReference>
<dbReference type="GO" id="GO:0003899">
    <property type="term" value="F:DNA-directed RNA polymerase activity"/>
    <property type="evidence" value="ECO:0007669"/>
    <property type="project" value="UniProtKB-EC"/>
</dbReference>
<keyword evidence="2 7" id="KW-0240">DNA-directed RNA polymerase</keyword>
<protein>
    <recommendedName>
        <fullName evidence="1">DNA-directed RNA polymerase</fullName>
        <ecNumber evidence="1">2.7.7.6</ecNumber>
    </recommendedName>
</protein>
<keyword evidence="3 7" id="KW-0808">Transferase</keyword>
<organism evidence="7 8">
    <name type="scientific">Escherichia coli</name>
    <dbReference type="NCBI Taxonomy" id="562"/>
    <lineage>
        <taxon>Bacteria</taxon>
        <taxon>Pseudomonadati</taxon>
        <taxon>Pseudomonadota</taxon>
        <taxon>Gammaproteobacteria</taxon>
        <taxon>Enterobacterales</taxon>
        <taxon>Enterobacteriaceae</taxon>
        <taxon>Escherichia</taxon>
    </lineage>
</organism>
<dbReference type="GO" id="GO:0003677">
    <property type="term" value="F:DNA binding"/>
    <property type="evidence" value="ECO:0007669"/>
    <property type="project" value="InterPro"/>
</dbReference>
<feature type="domain" description="RNA polymerase Rpb1" evidence="6">
    <location>
        <begin position="9"/>
        <end position="59"/>
    </location>
</feature>
<evidence type="ECO:0000256" key="1">
    <source>
        <dbReference type="ARBA" id="ARBA00012418"/>
    </source>
</evidence>
<dbReference type="Gene3D" id="1.10.132.30">
    <property type="match status" value="1"/>
</dbReference>